<keyword evidence="2" id="KW-1185">Reference proteome</keyword>
<gene>
    <name evidence="1" type="ORF">EVG20_g2027</name>
</gene>
<protein>
    <submittedName>
        <fullName evidence="1">Uncharacterized protein</fullName>
    </submittedName>
</protein>
<evidence type="ECO:0000313" key="2">
    <source>
        <dbReference type="Proteomes" id="UP000298327"/>
    </source>
</evidence>
<sequence length="86" mass="9039">MGPMPFASQPLCLPCAPGVQLAPPTKAHAYLYFQSPRIRPSQPCVDATSPGASDGTVMLLCPNLTLVVLSIQLKHDASVFVALSTC</sequence>
<accession>A0A4Y9ZC55</accession>
<name>A0A4Y9ZC55_9AGAM</name>
<organism evidence="1 2">
    <name type="scientific">Dentipellis fragilis</name>
    <dbReference type="NCBI Taxonomy" id="205917"/>
    <lineage>
        <taxon>Eukaryota</taxon>
        <taxon>Fungi</taxon>
        <taxon>Dikarya</taxon>
        <taxon>Basidiomycota</taxon>
        <taxon>Agaricomycotina</taxon>
        <taxon>Agaricomycetes</taxon>
        <taxon>Russulales</taxon>
        <taxon>Hericiaceae</taxon>
        <taxon>Dentipellis</taxon>
    </lineage>
</organism>
<evidence type="ECO:0000313" key="1">
    <source>
        <dbReference type="EMBL" id="TFY70979.1"/>
    </source>
</evidence>
<dbReference type="EMBL" id="SEOQ01000072">
    <property type="protein sequence ID" value="TFY70979.1"/>
    <property type="molecule type" value="Genomic_DNA"/>
</dbReference>
<dbReference type="AlphaFoldDB" id="A0A4Y9ZC55"/>
<proteinExistence type="predicted"/>
<dbReference type="Proteomes" id="UP000298327">
    <property type="component" value="Unassembled WGS sequence"/>
</dbReference>
<reference evidence="1 2" key="1">
    <citation type="submission" date="2019-02" db="EMBL/GenBank/DDBJ databases">
        <title>Genome sequencing of the rare red list fungi Dentipellis fragilis.</title>
        <authorList>
            <person name="Buettner E."/>
            <person name="Kellner H."/>
        </authorList>
    </citation>
    <scope>NUCLEOTIDE SEQUENCE [LARGE SCALE GENOMIC DNA]</scope>
    <source>
        <strain evidence="1 2">DSM 105465</strain>
    </source>
</reference>
<comment type="caution">
    <text evidence="1">The sequence shown here is derived from an EMBL/GenBank/DDBJ whole genome shotgun (WGS) entry which is preliminary data.</text>
</comment>